<evidence type="ECO:0000313" key="3">
    <source>
        <dbReference type="Proteomes" id="UP000464178"/>
    </source>
</evidence>
<feature type="signal peptide" evidence="1">
    <location>
        <begin position="1"/>
        <end position="21"/>
    </location>
</feature>
<sequence>MRTALVGLVLALAIGSTGLMADAPRGDTKGAGATKGADAPKRKPVTAIAAGYVFDIDVSASEGRPAVCAATVCMEKDGTGERVFVHAFDPRLQATLESAAARKVFAEVWYQTEAQPVGERRTVIRVRLLDLPEQQPKPNK</sequence>
<organism evidence="2 3">
    <name type="scientific">Gemmata massiliana</name>
    <dbReference type="NCBI Taxonomy" id="1210884"/>
    <lineage>
        <taxon>Bacteria</taxon>
        <taxon>Pseudomonadati</taxon>
        <taxon>Planctomycetota</taxon>
        <taxon>Planctomycetia</taxon>
        <taxon>Gemmatales</taxon>
        <taxon>Gemmataceae</taxon>
        <taxon>Gemmata</taxon>
    </lineage>
</organism>
<gene>
    <name evidence="2" type="ORF">SOIL9_85400</name>
</gene>
<proteinExistence type="predicted"/>
<feature type="chain" id="PRO_5027047100" evidence="1">
    <location>
        <begin position="22"/>
        <end position="140"/>
    </location>
</feature>
<dbReference type="Proteomes" id="UP000464178">
    <property type="component" value="Chromosome"/>
</dbReference>
<reference evidence="2 3" key="1">
    <citation type="submission" date="2019-05" db="EMBL/GenBank/DDBJ databases">
        <authorList>
            <consortium name="Science for Life Laboratories"/>
        </authorList>
    </citation>
    <scope>NUCLEOTIDE SEQUENCE [LARGE SCALE GENOMIC DNA]</scope>
    <source>
        <strain evidence="2">Soil9</strain>
    </source>
</reference>
<dbReference type="EMBL" id="LR593886">
    <property type="protein sequence ID" value="VTR99371.1"/>
    <property type="molecule type" value="Genomic_DNA"/>
</dbReference>
<name>A0A6P2DDC0_9BACT</name>
<dbReference type="RefSeq" id="WP_162671863.1">
    <property type="nucleotide sequence ID" value="NZ_LR593886.1"/>
</dbReference>
<keyword evidence="1" id="KW-0732">Signal</keyword>
<accession>A0A6P2DDC0</accession>
<evidence type="ECO:0000313" key="2">
    <source>
        <dbReference type="EMBL" id="VTR99371.1"/>
    </source>
</evidence>
<protein>
    <submittedName>
        <fullName evidence="2">Uncharacterized protein</fullName>
    </submittedName>
</protein>
<dbReference type="AlphaFoldDB" id="A0A6P2DDC0"/>
<evidence type="ECO:0000256" key="1">
    <source>
        <dbReference type="SAM" id="SignalP"/>
    </source>
</evidence>
<dbReference type="KEGG" id="gms:SOIL9_85400"/>
<keyword evidence="3" id="KW-1185">Reference proteome</keyword>